<accession>A0A1V0QG40</accession>
<gene>
    <name evidence="1" type="primary">SWPV2-083</name>
</gene>
<evidence type="ECO:0000313" key="1">
    <source>
        <dbReference type="EMBL" id="ARE67306.1"/>
    </source>
</evidence>
<sequence length="100" mass="11991">MSYVRIHFRLYDYSDDDYSRIKSINCHHIIISKEVVDSIPIISGYIKLKKQALNSITKINPNLIYEILKDTCSLDIYKKNNYEEYKKPAMIDLRVFDYYK</sequence>
<reference evidence="1" key="1">
    <citation type="journal article" date="2017" name="BMC Genomics">
        <title>Genomic characterization of two novel pathogenic avipoxviruses isolated from pacific shearwaters (Ardenna spp.).</title>
        <authorList>
            <person name="Sarker S."/>
            <person name="Das S."/>
            <person name="Lavers J.L."/>
            <person name="Hutton I."/>
            <person name="Helbig K."/>
            <person name="Imbery J."/>
            <person name="Upton C."/>
            <person name="Raidal S.R."/>
        </authorList>
    </citation>
    <scope>NUCLEOTIDE SEQUENCE [LARGE SCALE GENOMIC DNA]</scope>
    <source>
        <strain evidence="1">SWPV-2</strain>
    </source>
</reference>
<dbReference type="EMBL" id="KX857215">
    <property type="protein sequence ID" value="ARE67306.1"/>
    <property type="molecule type" value="Genomic_DNA"/>
</dbReference>
<proteinExistence type="predicted"/>
<protein>
    <submittedName>
        <fullName evidence="1">SWPV2-ORF083</fullName>
    </submittedName>
</protein>
<dbReference type="Proteomes" id="UP000319767">
    <property type="component" value="Segment"/>
</dbReference>
<name>A0A1V0QG40_CNPV</name>
<organism evidence="1">
    <name type="scientific">Shearwaterpox virus</name>
    <dbReference type="NCBI Taxonomy" id="1974596"/>
    <lineage>
        <taxon>Viruses</taxon>
        <taxon>Varidnaviria</taxon>
        <taxon>Bamfordvirae</taxon>
        <taxon>Nucleocytoviricota</taxon>
        <taxon>Pokkesviricetes</taxon>
        <taxon>Chitovirales</taxon>
        <taxon>Poxviridae</taxon>
        <taxon>Chordopoxvirinae</taxon>
        <taxon>Avipoxvirus</taxon>
        <taxon>Avipoxvirus canarypox</taxon>
        <taxon>Canarypox virus</taxon>
    </lineage>
</organism>